<name>A0A9X2GFY1_9ACTN</name>
<dbReference type="RefSeq" id="WP_253745479.1">
    <property type="nucleotide sequence ID" value="NZ_BAABKA010000054.1"/>
</dbReference>
<feature type="signal peptide" evidence="1">
    <location>
        <begin position="1"/>
        <end position="27"/>
    </location>
</feature>
<dbReference type="AlphaFoldDB" id="A0A9X2GFY1"/>
<keyword evidence="1" id="KW-0732">Signal</keyword>
<comment type="caution">
    <text evidence="2">The sequence shown here is derived from an EMBL/GenBank/DDBJ whole genome shotgun (WGS) entry which is preliminary data.</text>
</comment>
<proteinExistence type="predicted"/>
<dbReference type="EMBL" id="JAMZEB010000002">
    <property type="protein sequence ID" value="MCP2358394.1"/>
    <property type="molecule type" value="Genomic_DNA"/>
</dbReference>
<reference evidence="2" key="1">
    <citation type="submission" date="2022-06" db="EMBL/GenBank/DDBJ databases">
        <title>Sequencing the genomes of 1000 actinobacteria strains.</title>
        <authorList>
            <person name="Klenk H.-P."/>
        </authorList>
    </citation>
    <scope>NUCLEOTIDE SEQUENCE</scope>
    <source>
        <strain evidence="2">DSM 46694</strain>
    </source>
</reference>
<organism evidence="2 3">
    <name type="scientific">Nonomuraea thailandensis</name>
    <dbReference type="NCBI Taxonomy" id="1188745"/>
    <lineage>
        <taxon>Bacteria</taxon>
        <taxon>Bacillati</taxon>
        <taxon>Actinomycetota</taxon>
        <taxon>Actinomycetes</taxon>
        <taxon>Streptosporangiales</taxon>
        <taxon>Streptosporangiaceae</taxon>
        <taxon>Nonomuraea</taxon>
    </lineage>
</organism>
<sequence length="102" mass="10717">MRKMIMAVVTAAAITAVLPLAQGTALAEPLPSDCHSGIYYQKYKTWASCNKGAGYVRAVAKCPTGTTYGPWVVVSSGIAGQSVATCSGNRNATGHSYQIKKY</sequence>
<evidence type="ECO:0008006" key="4">
    <source>
        <dbReference type="Google" id="ProtNLM"/>
    </source>
</evidence>
<evidence type="ECO:0000256" key="1">
    <source>
        <dbReference type="SAM" id="SignalP"/>
    </source>
</evidence>
<gene>
    <name evidence="2" type="ORF">HD597_005414</name>
</gene>
<keyword evidence="3" id="KW-1185">Reference proteome</keyword>
<feature type="chain" id="PRO_5040719404" description="Chitin-binding type-3 domain-containing protein" evidence="1">
    <location>
        <begin position="28"/>
        <end position="102"/>
    </location>
</feature>
<dbReference type="Proteomes" id="UP001139648">
    <property type="component" value="Unassembled WGS sequence"/>
</dbReference>
<evidence type="ECO:0000313" key="2">
    <source>
        <dbReference type="EMBL" id="MCP2358394.1"/>
    </source>
</evidence>
<protein>
    <recommendedName>
        <fullName evidence="4">Chitin-binding type-3 domain-containing protein</fullName>
    </recommendedName>
</protein>
<evidence type="ECO:0000313" key="3">
    <source>
        <dbReference type="Proteomes" id="UP001139648"/>
    </source>
</evidence>
<accession>A0A9X2GFY1</accession>